<dbReference type="Proteomes" id="UP001403385">
    <property type="component" value="Unassembled WGS sequence"/>
</dbReference>
<dbReference type="InterPro" id="IPR036318">
    <property type="entry name" value="FAD-bd_PCMH-like_sf"/>
</dbReference>
<dbReference type="Gene3D" id="3.30.465.10">
    <property type="match status" value="1"/>
</dbReference>
<evidence type="ECO:0000256" key="1">
    <source>
        <dbReference type="ARBA" id="ARBA00022630"/>
    </source>
</evidence>
<dbReference type="EMBL" id="JBDKWZ010000002">
    <property type="protein sequence ID" value="MEN7547176.1"/>
    <property type="molecule type" value="Genomic_DNA"/>
</dbReference>
<sequence>MIPETFEYYKPSTLDEAIKLLQEYGFDAKLLAGGHSLIPSMKLRLSSPEKIIDISKISDLNFIRAEGNSLVIGACTTHHQIASSQLVQQKVPVLAQTAALIGDLQVRNKGTIGGSLAHADPAADYPATILISEAEIVVQGPSGTRSIPATNFFTGIFMTDIQDDEILREIRIPFQAPHSHATYLKFAQPASRYAIVGCAVMITKPNDNCDDVRVAFTSVADYAFRDSQVENMLKGKKPTEDAVSQAAEKAAEGQDILEDHFAKAPYRKHLARLFAKRAINDVLTKF</sequence>
<proteinExistence type="predicted"/>
<keyword evidence="1" id="KW-0285">Flavoprotein</keyword>
<dbReference type="SMART" id="SM01092">
    <property type="entry name" value="CO_deh_flav_C"/>
    <property type="match status" value="1"/>
</dbReference>
<dbReference type="GO" id="GO:0016491">
    <property type="term" value="F:oxidoreductase activity"/>
    <property type="evidence" value="ECO:0007669"/>
    <property type="project" value="UniProtKB-KW"/>
</dbReference>
<keyword evidence="6" id="KW-1185">Reference proteome</keyword>
<reference evidence="5 6" key="1">
    <citation type="submission" date="2024-04" db="EMBL/GenBank/DDBJ databases">
        <title>Novel genus in family Flammeovirgaceae.</title>
        <authorList>
            <person name="Nguyen T.H."/>
            <person name="Vuong T.Q."/>
            <person name="Le H."/>
            <person name="Kim S.-G."/>
        </authorList>
    </citation>
    <scope>NUCLEOTIDE SEQUENCE [LARGE SCALE GENOMIC DNA]</scope>
    <source>
        <strain evidence="5 6">JCM 23209</strain>
    </source>
</reference>
<dbReference type="Gene3D" id="3.30.390.50">
    <property type="entry name" value="CO dehydrogenase flavoprotein, C-terminal domain"/>
    <property type="match status" value="1"/>
</dbReference>
<evidence type="ECO:0000259" key="4">
    <source>
        <dbReference type="PROSITE" id="PS51387"/>
    </source>
</evidence>
<dbReference type="SUPFAM" id="SSF55447">
    <property type="entry name" value="CO dehydrogenase flavoprotein C-terminal domain-like"/>
    <property type="match status" value="1"/>
</dbReference>
<dbReference type="InterPro" id="IPR016169">
    <property type="entry name" value="FAD-bd_PCMH_sub2"/>
</dbReference>
<evidence type="ECO:0000256" key="3">
    <source>
        <dbReference type="ARBA" id="ARBA00023002"/>
    </source>
</evidence>
<dbReference type="PROSITE" id="PS51387">
    <property type="entry name" value="FAD_PCMH"/>
    <property type="match status" value="1"/>
</dbReference>
<dbReference type="InterPro" id="IPR016167">
    <property type="entry name" value="FAD-bd_PCMH_sub1"/>
</dbReference>
<evidence type="ECO:0000313" key="6">
    <source>
        <dbReference type="Proteomes" id="UP001403385"/>
    </source>
</evidence>
<dbReference type="AlphaFoldDB" id="A0AAW9S8W3"/>
<dbReference type="InterPro" id="IPR036683">
    <property type="entry name" value="CO_DH_flav_C_dom_sf"/>
</dbReference>
<dbReference type="PANTHER" id="PTHR42659:SF2">
    <property type="entry name" value="XANTHINE DEHYDROGENASE SUBUNIT C-RELATED"/>
    <property type="match status" value="1"/>
</dbReference>
<dbReference type="Pfam" id="PF03450">
    <property type="entry name" value="CO_deh_flav_C"/>
    <property type="match status" value="1"/>
</dbReference>
<keyword evidence="2" id="KW-0274">FAD</keyword>
<dbReference type="GO" id="GO:0071949">
    <property type="term" value="F:FAD binding"/>
    <property type="evidence" value="ECO:0007669"/>
    <property type="project" value="InterPro"/>
</dbReference>
<dbReference type="SUPFAM" id="SSF56176">
    <property type="entry name" value="FAD-binding/transporter-associated domain-like"/>
    <property type="match status" value="1"/>
</dbReference>
<gene>
    <name evidence="5" type="ORF">AAG747_04610</name>
</gene>
<comment type="caution">
    <text evidence="5">The sequence shown here is derived from an EMBL/GenBank/DDBJ whole genome shotgun (WGS) entry which is preliminary data.</text>
</comment>
<evidence type="ECO:0000256" key="2">
    <source>
        <dbReference type="ARBA" id="ARBA00022827"/>
    </source>
</evidence>
<dbReference type="InterPro" id="IPR005107">
    <property type="entry name" value="CO_DH_flav_C"/>
</dbReference>
<dbReference type="FunFam" id="3.30.465.10:FF:000017">
    <property type="entry name" value="Xanthine dehydrogenase, FAD binding subunit"/>
    <property type="match status" value="1"/>
</dbReference>
<accession>A0AAW9S8W3</accession>
<dbReference type="RefSeq" id="WP_346819961.1">
    <property type="nucleotide sequence ID" value="NZ_JBDKWZ010000002.1"/>
</dbReference>
<feature type="domain" description="FAD-binding PCMH-type" evidence="4">
    <location>
        <begin position="1"/>
        <end position="177"/>
    </location>
</feature>
<evidence type="ECO:0000313" key="5">
    <source>
        <dbReference type="EMBL" id="MEN7547176.1"/>
    </source>
</evidence>
<dbReference type="PANTHER" id="PTHR42659">
    <property type="entry name" value="XANTHINE DEHYDROGENASE SUBUNIT C-RELATED"/>
    <property type="match status" value="1"/>
</dbReference>
<protein>
    <submittedName>
        <fullName evidence="5">Xanthine dehydrogenase family protein subunit M</fullName>
    </submittedName>
</protein>
<dbReference type="Pfam" id="PF00941">
    <property type="entry name" value="FAD_binding_5"/>
    <property type="match status" value="1"/>
</dbReference>
<organism evidence="5 6">
    <name type="scientific">Rapidithrix thailandica</name>
    <dbReference type="NCBI Taxonomy" id="413964"/>
    <lineage>
        <taxon>Bacteria</taxon>
        <taxon>Pseudomonadati</taxon>
        <taxon>Bacteroidota</taxon>
        <taxon>Cytophagia</taxon>
        <taxon>Cytophagales</taxon>
        <taxon>Flammeovirgaceae</taxon>
        <taxon>Rapidithrix</taxon>
    </lineage>
</organism>
<keyword evidence="3" id="KW-0560">Oxidoreductase</keyword>
<dbReference type="InterPro" id="IPR051312">
    <property type="entry name" value="Diverse_Substr_Oxidored"/>
</dbReference>
<dbReference type="InterPro" id="IPR016166">
    <property type="entry name" value="FAD-bd_PCMH"/>
</dbReference>
<name>A0AAW9S8W3_9BACT</name>
<dbReference type="Gene3D" id="3.30.43.10">
    <property type="entry name" value="Uridine Diphospho-n-acetylenolpyruvylglucosamine Reductase, domain 2"/>
    <property type="match status" value="1"/>
</dbReference>
<dbReference type="InterPro" id="IPR002346">
    <property type="entry name" value="Mopterin_DH_FAD-bd"/>
</dbReference>